<dbReference type="PANTHER" id="PTHR43155">
    <property type="entry name" value="CYCLIC DI-GMP PHOSPHODIESTERASE PA4108-RELATED"/>
    <property type="match status" value="1"/>
</dbReference>
<gene>
    <name evidence="4" type="ORF">GFC01_16365</name>
</gene>
<dbReference type="Gene3D" id="1.10.3210.10">
    <property type="entry name" value="Hypothetical protein af1432"/>
    <property type="match status" value="1"/>
</dbReference>
<feature type="domain" description="PAC" evidence="1">
    <location>
        <begin position="207"/>
        <end position="258"/>
    </location>
</feature>
<dbReference type="Gene3D" id="3.30.70.270">
    <property type="match status" value="1"/>
</dbReference>
<keyword evidence="5" id="KW-1185">Reference proteome</keyword>
<sequence>MMNSGTLELAFLYEVSSLAWPGSEADLFDEVVEKAVRLFGVQRAALVLHDDTGQSTCHTWGFGRNKVNVFKEQPGQNRDPVRVYLKELGSPPLGNLYLERNEDFLKNERRLLDVFSGRLANILQLHIWERKTRKLRERFRLVFENMPMVGALSFNREGRILHYNREAQKILGQDALLKDGDWFTGIRPAADFQKLLTRIWKTGQVVEPGEWQIQTPEGDLRWTLLTLVPVKQDKKVDEVFCMIIDITARKQAEEELRRLSVFDSLTGLYNRNYFEQKIRQLDEEGVRPVSVIVCDVDGLKPVNDCLGHRQGDELLQKVAALIREVFPGEEAFRVGGDEFAVILPARDRVAAQKACSILVETRERFNRGHTVVPLSISAGVGVTENPRRSVYEAYKQADDEMYRDKLQRCAAERYDVGRSLLAALFRNYPHIERHARRVKELAWRLGKAAGLSTEEIDNLLLLAEVHDIGKAGLPDHILRKNEPPTKEEEEEVRRHCEIGYRIARCSPGLTPVAELILQHHEWWDGRGYPRGLKGEEIHLLSRILAIADAYEAMTAGRPGKNVMPGEEAMTELRQRAGTQFDPHLVEIFLKLLQKENGSILSSKGSN</sequence>
<feature type="domain" description="HD-GYP" evidence="3">
    <location>
        <begin position="409"/>
        <end position="604"/>
    </location>
</feature>
<dbReference type="Gene3D" id="3.30.450.20">
    <property type="entry name" value="PAS domain"/>
    <property type="match status" value="1"/>
</dbReference>
<dbReference type="PROSITE" id="PS50887">
    <property type="entry name" value="GGDEF"/>
    <property type="match status" value="1"/>
</dbReference>
<proteinExistence type="predicted"/>
<dbReference type="PROSITE" id="PS50113">
    <property type="entry name" value="PAC"/>
    <property type="match status" value="1"/>
</dbReference>
<organism evidence="4 5">
    <name type="scientific">Desulfofundulus thermobenzoicus</name>
    <dbReference type="NCBI Taxonomy" id="29376"/>
    <lineage>
        <taxon>Bacteria</taxon>
        <taxon>Bacillati</taxon>
        <taxon>Bacillota</taxon>
        <taxon>Clostridia</taxon>
        <taxon>Eubacteriales</taxon>
        <taxon>Peptococcaceae</taxon>
        <taxon>Desulfofundulus</taxon>
    </lineage>
</organism>
<dbReference type="AlphaFoldDB" id="A0A6N7IUP3"/>
<dbReference type="InterPro" id="IPR003607">
    <property type="entry name" value="HD/PDEase_dom"/>
</dbReference>
<dbReference type="SUPFAM" id="SSF109604">
    <property type="entry name" value="HD-domain/PDEase-like"/>
    <property type="match status" value="1"/>
</dbReference>
<dbReference type="Pfam" id="PF13487">
    <property type="entry name" value="HD_5"/>
    <property type="match status" value="1"/>
</dbReference>
<dbReference type="CDD" id="cd00130">
    <property type="entry name" value="PAS"/>
    <property type="match status" value="1"/>
</dbReference>
<dbReference type="CDD" id="cd00077">
    <property type="entry name" value="HDc"/>
    <property type="match status" value="1"/>
</dbReference>
<evidence type="ECO:0000259" key="1">
    <source>
        <dbReference type="PROSITE" id="PS50113"/>
    </source>
</evidence>
<feature type="domain" description="GGDEF" evidence="2">
    <location>
        <begin position="287"/>
        <end position="419"/>
    </location>
</feature>
<dbReference type="PROSITE" id="PS51832">
    <property type="entry name" value="HD_GYP"/>
    <property type="match status" value="1"/>
</dbReference>
<dbReference type="SMART" id="SM00471">
    <property type="entry name" value="HDc"/>
    <property type="match status" value="1"/>
</dbReference>
<evidence type="ECO:0000259" key="2">
    <source>
        <dbReference type="PROSITE" id="PS50887"/>
    </source>
</evidence>
<dbReference type="Pfam" id="PF00990">
    <property type="entry name" value="GGDEF"/>
    <property type="match status" value="1"/>
</dbReference>
<dbReference type="NCBIfam" id="TIGR00229">
    <property type="entry name" value="sensory_box"/>
    <property type="match status" value="1"/>
</dbReference>
<reference evidence="4 5" key="1">
    <citation type="submission" date="2019-10" db="EMBL/GenBank/DDBJ databases">
        <title>Comparative genomics of sulfur disproportionating microorganisms.</title>
        <authorList>
            <person name="Ward L.M."/>
            <person name="Bertran E."/>
            <person name="Johnston D."/>
        </authorList>
    </citation>
    <scope>NUCLEOTIDE SEQUENCE [LARGE SCALE GENOMIC DNA]</scope>
    <source>
        <strain evidence="4 5">DSM 14055</strain>
    </source>
</reference>
<dbReference type="PANTHER" id="PTHR43155:SF2">
    <property type="entry name" value="CYCLIC DI-GMP PHOSPHODIESTERASE PA4108"/>
    <property type="match status" value="1"/>
</dbReference>
<dbReference type="OrthoDB" id="9798833at2"/>
<dbReference type="NCBIfam" id="TIGR00254">
    <property type="entry name" value="GGDEF"/>
    <property type="match status" value="1"/>
</dbReference>
<dbReference type="EMBL" id="WHYR01000068">
    <property type="protein sequence ID" value="MQL53800.1"/>
    <property type="molecule type" value="Genomic_DNA"/>
</dbReference>
<evidence type="ECO:0000313" key="5">
    <source>
        <dbReference type="Proteomes" id="UP000441717"/>
    </source>
</evidence>
<protein>
    <submittedName>
        <fullName evidence="4">Diguanylate cyclase</fullName>
    </submittedName>
</protein>
<dbReference type="SUPFAM" id="SSF55073">
    <property type="entry name" value="Nucleotide cyclase"/>
    <property type="match status" value="1"/>
</dbReference>
<evidence type="ECO:0000313" key="4">
    <source>
        <dbReference type="EMBL" id="MQL53800.1"/>
    </source>
</evidence>
<dbReference type="InterPro" id="IPR000700">
    <property type="entry name" value="PAS-assoc_C"/>
</dbReference>
<dbReference type="InterPro" id="IPR000160">
    <property type="entry name" value="GGDEF_dom"/>
</dbReference>
<dbReference type="Pfam" id="PF13426">
    <property type="entry name" value="PAS_9"/>
    <property type="match status" value="1"/>
</dbReference>
<dbReference type="InterPro" id="IPR000014">
    <property type="entry name" value="PAS"/>
</dbReference>
<dbReference type="SUPFAM" id="SSF55785">
    <property type="entry name" value="PYP-like sensor domain (PAS domain)"/>
    <property type="match status" value="1"/>
</dbReference>
<dbReference type="SMART" id="SM00267">
    <property type="entry name" value="GGDEF"/>
    <property type="match status" value="1"/>
</dbReference>
<dbReference type="InterPro" id="IPR035965">
    <property type="entry name" value="PAS-like_dom_sf"/>
</dbReference>
<dbReference type="InterPro" id="IPR043128">
    <property type="entry name" value="Rev_trsase/Diguanyl_cyclase"/>
</dbReference>
<comment type="caution">
    <text evidence="4">The sequence shown here is derived from an EMBL/GenBank/DDBJ whole genome shotgun (WGS) entry which is preliminary data.</text>
</comment>
<dbReference type="InterPro" id="IPR037522">
    <property type="entry name" value="HD_GYP_dom"/>
</dbReference>
<dbReference type="InterPro" id="IPR029787">
    <property type="entry name" value="Nucleotide_cyclase"/>
</dbReference>
<dbReference type="Proteomes" id="UP000441717">
    <property type="component" value="Unassembled WGS sequence"/>
</dbReference>
<dbReference type="InterPro" id="IPR001610">
    <property type="entry name" value="PAC"/>
</dbReference>
<dbReference type="CDD" id="cd01949">
    <property type="entry name" value="GGDEF"/>
    <property type="match status" value="1"/>
</dbReference>
<accession>A0A6N7IUP3</accession>
<evidence type="ECO:0000259" key="3">
    <source>
        <dbReference type="PROSITE" id="PS51832"/>
    </source>
</evidence>
<dbReference type="SMART" id="SM00086">
    <property type="entry name" value="PAC"/>
    <property type="match status" value="1"/>
</dbReference>
<name>A0A6N7IUP3_9FIRM</name>